<proteinExistence type="predicted"/>
<accession>A0A2S0US56</accession>
<dbReference type="Proteomes" id="UP000244496">
    <property type="component" value="Plasmid unnamed1"/>
</dbReference>
<organism evidence="1 2">
    <name type="scientific">Paragemmobacter aquarius</name>
    <dbReference type="NCBI Taxonomy" id="2169400"/>
    <lineage>
        <taxon>Bacteria</taxon>
        <taxon>Pseudomonadati</taxon>
        <taxon>Pseudomonadota</taxon>
        <taxon>Alphaproteobacteria</taxon>
        <taxon>Rhodobacterales</taxon>
        <taxon>Paracoccaceae</taxon>
        <taxon>Paragemmobacter</taxon>
    </lineage>
</organism>
<protein>
    <submittedName>
        <fullName evidence="1">Uncharacterized protein</fullName>
    </submittedName>
</protein>
<keyword evidence="2" id="KW-1185">Reference proteome</keyword>
<name>A0A2S0US56_9RHOB</name>
<evidence type="ECO:0000313" key="2">
    <source>
        <dbReference type="Proteomes" id="UP000244496"/>
    </source>
</evidence>
<dbReference type="RefSeq" id="WP_108437449.1">
    <property type="nucleotide sequence ID" value="NZ_CP028919.1"/>
</dbReference>
<dbReference type="AlphaFoldDB" id="A0A2S0US56"/>
<sequence>MLGLIGFEITPAGQLLAARRWTEGRRDSEVALEILLVAVAHAARLDTQGMAHLDRATARLFFAEVEKEFAQLAVAGEVSADYLSQTLNAVSAILGTQDEAAAPLAAIIADPLLGAAPPAICPDDFYYPTDSAEDQQPG</sequence>
<evidence type="ECO:0000313" key="1">
    <source>
        <dbReference type="EMBL" id="AWB50644.1"/>
    </source>
</evidence>
<gene>
    <name evidence="1" type="ORF">HYN69_18780</name>
</gene>
<reference evidence="1 2" key="1">
    <citation type="submission" date="2018-04" db="EMBL/GenBank/DDBJ databases">
        <title>Genome sequencing of Gemmobacter.</title>
        <authorList>
            <person name="Yi H."/>
            <person name="Baek M.-G."/>
        </authorList>
    </citation>
    <scope>NUCLEOTIDE SEQUENCE [LARGE SCALE GENOMIC DNA]</scope>
    <source>
        <strain evidence="1 2">HYN0069</strain>
        <plasmid evidence="2">Plasmid unnamed1</plasmid>
    </source>
</reference>
<dbReference type="KEGG" id="geh:HYN69_18780"/>
<keyword evidence="1" id="KW-0614">Plasmid</keyword>
<geneLocation type="plasmid" evidence="1">
    <name>unnamed1</name>
</geneLocation>
<dbReference type="EMBL" id="CP028919">
    <property type="protein sequence ID" value="AWB50644.1"/>
    <property type="molecule type" value="Genomic_DNA"/>
</dbReference>